<feature type="compositionally biased region" description="Basic and acidic residues" evidence="2">
    <location>
        <begin position="2148"/>
        <end position="2158"/>
    </location>
</feature>
<dbReference type="InterPro" id="IPR056823">
    <property type="entry name" value="TEN-like_YD-shell"/>
</dbReference>
<dbReference type="Pfam" id="PF05593">
    <property type="entry name" value="RHS_repeat"/>
    <property type="match status" value="4"/>
</dbReference>
<dbReference type="Gene3D" id="2.180.10.10">
    <property type="entry name" value="RHS repeat-associated core"/>
    <property type="match status" value="4"/>
</dbReference>
<feature type="domain" description="Chitin-binding type-3" evidence="4">
    <location>
        <begin position="27"/>
        <end position="70"/>
    </location>
</feature>
<dbReference type="Pfam" id="PF13385">
    <property type="entry name" value="Laminin_G_3"/>
    <property type="match status" value="1"/>
</dbReference>
<dbReference type="SMART" id="SM00306">
    <property type="entry name" value="HintN"/>
    <property type="match status" value="1"/>
</dbReference>
<evidence type="ECO:0000259" key="3">
    <source>
        <dbReference type="SMART" id="SM00306"/>
    </source>
</evidence>
<proteinExistence type="predicted"/>
<dbReference type="InterPro" id="IPR022385">
    <property type="entry name" value="Rhs_assc_core"/>
</dbReference>
<dbReference type="InterPro" id="IPR045351">
    <property type="entry name" value="DUF6531"/>
</dbReference>
<dbReference type="CDD" id="cd00081">
    <property type="entry name" value="Hint"/>
    <property type="match status" value="1"/>
</dbReference>
<dbReference type="RefSeq" id="WP_184614349.1">
    <property type="nucleotide sequence ID" value="NZ_BOOS01000074.1"/>
</dbReference>
<protein>
    <submittedName>
        <fullName evidence="5">RHS repeat-associated protein</fullName>
    </submittedName>
</protein>
<dbReference type="InterPro" id="IPR036844">
    <property type="entry name" value="Hint_dom_sf"/>
</dbReference>
<sequence length="2566" mass="275677">MTPRSSRGDGKAAGKDSGARLARDCFYAAYSSIRTYRSGDKASYQDHDWEALKTAVAVRPGTDSSYWRDLGLCYVLPPAAPEILDMFPMDQDLVGVTPVLSAYARSAGGVYGIDYVFEVCDEQLTCSSSGVIGDHGAWRVPQGRLSWGKPYQWTVTATDRGTGGVTSKTRRFLTGVRQPVLTSQLAANGANGQEFEQLTGNYTTSFTDAAVTTVGPPLTVSRSYNSMDPRTDGMFGAGWSSRWDMKVLEEAAGQDPTAVVTFPDGRRVRFAAKADGSYQPPPGLFATLAKTQSGGVPGWRLMDKSTTVYVFDAQGRLTGVTDNRGRSQTLTYGGDAKLAKVTGTGGRSLTFVWTGSHVTGVSTDPVDGAALTWTYQYDGDRLTRVCSPAAAPNCTAYDYGTGSQYRSRVLDADPVGYWRLGESSGTVAADTAQETGDATYYQPTLGQPGALAGTQDTAVKGSVKLPENTIARLGGRMSVELWFKAPAPGTILSAGDTGDSIGANRPVLYVGTDGKLRGQLWDDPQAPAVTPITSAAPVNDDQWHHVVLTAEGQAQILYLDGQRVGTLAVGPDGLRRQYAYLGTGWVYNYRGWPATPPMPGNTYAVGFPLTGGTLDEPAVYDRALTEAEVRAHHAARVDMPFKLTKITLPSGRVWAENVYDTTTERVKTHTDEHGGTWQIGVPVYNATTGLSTVTVTDPHAGKLEYRHDAWRGYRLVSYSDQLAKVAGYEYDDSGYLSKVTDRNGNTTGLYHDDRGNLIGRENCRTVGNCQTAYYRYYLNASNAFDPRNDSLIAARDPRSSGSADNTYASTWDYNAYGELAAKKTPATPDFPSGRSQIYAYTDGTEAAVGGGTTPAGLLKSSKDYKGNEKTYRYTSAGDLAEGTLPSGLVIKYGYDALGRLTSRTSVSAAHPTGVTTTLAYDGLGQVVKHTGAAVTNEITGTTHTPEARYTYDADGNKLTDSVVDLTGGDPTRTTTYTYDTYGRAETVTDPLGKVVTTSWDHTGARVSTVDQVGTRFAYAYTPRGELASRTLKGWTGSPVRPQAPADVVLESYAYDPGGRLASVTDAMGRKRSYTYYNDNQPSQEIADDVRLNGSATPADVVLGSLTYDAAGNITRWVDGGLTRIDYVYDAADRMTSQTIDPAARALKTTYAYDANENVTKETRTGAGSARTEVTDYAYDVSDQLIRSTVENGADDLVTTWTVDDRALVTGTTDPRGNVTGADPDRFTTTYRYDAAERLIETKGPQVQIEKLGSATAGRPVARYGYDAASRLTHVTDPEGRTTITAYDKAGQVVSETMPSYTPPGGGTTLTPAVAYTYDDAGRLTGVTDERGFNTSAEYDALDNLVRVTDPAAGGGTRGQWVAEYDLLGETLAAADPTGARVEATYDDLGRQITRTQIERRPVSAALTTQLRYNNAGHLSSVVAPGNKTTTYSVNAAGELTSISDPLGHASTFAYDIAGRTVKVTDPLNNSTEAEYDLAGRQVTAKDLGGSTTLRTFTYGWDAAGNQTSSSTPAGYTTRREYDASGLLVRLIEPVSGAENITTTYGYDATGALTRTTDGRGNSVWTTYNSLGLAESTVEPSTTAYPAADDRTWTNAYDAAGNAVKLTQPGGVRIDRQFDELGRLVKESGTGAAVATPDRTYTYDLADRLTGIGDYTLEYNDRSLLSRVAKPSGQVAAFSYDSRGNPSQRIDTTGTATFTWDDADRLATAAEPVSGRSFTYGYDNADRLTSLNSSTPATSQTFTYDDMDRLLTHTLKNGSGAQLAKVTYGWDKDDRLLSKITSGTAGAGTNTYGYDQNGRLTSWTAPNGNVTSYTWDAAGNRTGAGQQTYTYDERNRLLSGGGSQYTYTARGTLATETKSGATTALTFDAFDRLISDGDTTYAYDALGRLTSRTKSGATQRFTYSGLGNDIATITDGSGAIQGKFGRDPFGSLLGLQEGGGSALGALSDLHGDLVGTFSGTALVDSAAYDPFGQNIAQSGARRSLGYQGEWTDPDTGKVNMNARWYQPGTGAFASRDDWDLDPYASSRLNRYSYADGSPLTRSDPSGHCSSAAGGWPPAPCPVQEPRTQKKTQTQKKPEPKRVPPTPNVPTGDTLTREKNQQKEHKKPKPRELPPDGKKDPQTVREPKSEPVTVRNPSTPTTTPKTPPKSPKERKKDKTQSRTKTISKQLEPMSTDVLEGAPNCGRNPDHPLCGDNPANICRWNRFIPGCDGHPDQDAPIKKKKKKSVKPDDGIGYDPTITITPQGPPRDVTPDPAEIPVGSDTDDVVNDIVNQVAPDLPLGGVPQADPGCDAPTPNSFVAGTQVLMADGKHKPIEDIKIGDEVLASDPATGQNAAKPVVTLITSMGLKKLVDLTVDTDGTSGSASDVITATAPHPFWVPDLKKWVPAGELKPGMWLRTSTGTWVQVTAIGRRTVGQRVYNLTVGDLNSYHVVAGGQAVLVHNEGPPYTDEECWALADKYRDEEVKRMSNTQRRKHVMIVGGVDCLTGKWAVGKKRSRAGDFCAETLVTQQLVEGGSDPKNIRFGHPMHPDSQKLAPPCAKRCEMDYEKRQFPQDIDWDPDGTWKDMD</sequence>
<dbReference type="InterPro" id="IPR003610">
    <property type="entry name" value="CBM5/12"/>
</dbReference>
<dbReference type="EMBL" id="JACHBR010000001">
    <property type="protein sequence ID" value="MBB5629330.1"/>
    <property type="molecule type" value="Genomic_DNA"/>
</dbReference>
<comment type="caution">
    <text evidence="5">The sequence shown here is derived from an EMBL/GenBank/DDBJ whole genome shotgun (WGS) entry which is preliminary data.</text>
</comment>
<evidence type="ECO:0000259" key="4">
    <source>
        <dbReference type="SMART" id="SM00495"/>
    </source>
</evidence>
<accession>A0A7W8Z8P7</accession>
<dbReference type="Pfam" id="PF20148">
    <property type="entry name" value="DUF6531"/>
    <property type="match status" value="1"/>
</dbReference>
<dbReference type="Proteomes" id="UP000588112">
    <property type="component" value="Unassembled WGS sequence"/>
</dbReference>
<dbReference type="InterPro" id="IPR013320">
    <property type="entry name" value="ConA-like_dom_sf"/>
</dbReference>
<dbReference type="InterPro" id="IPR031325">
    <property type="entry name" value="RHS_repeat"/>
</dbReference>
<organism evidence="5 6">
    <name type="scientific">Sphaerisporangium krabiense</name>
    <dbReference type="NCBI Taxonomy" id="763782"/>
    <lineage>
        <taxon>Bacteria</taxon>
        <taxon>Bacillati</taxon>
        <taxon>Actinomycetota</taxon>
        <taxon>Actinomycetes</taxon>
        <taxon>Streptosporangiales</taxon>
        <taxon>Streptosporangiaceae</taxon>
        <taxon>Sphaerisporangium</taxon>
    </lineage>
</organism>
<dbReference type="GO" id="GO:0030246">
    <property type="term" value="F:carbohydrate binding"/>
    <property type="evidence" value="ECO:0007669"/>
    <property type="project" value="InterPro"/>
</dbReference>
<dbReference type="GO" id="GO:0004553">
    <property type="term" value="F:hydrolase activity, hydrolyzing O-glycosyl compounds"/>
    <property type="evidence" value="ECO:0007669"/>
    <property type="project" value="InterPro"/>
</dbReference>
<dbReference type="NCBIfam" id="TIGR01643">
    <property type="entry name" value="YD_repeat_2x"/>
    <property type="match status" value="10"/>
</dbReference>
<dbReference type="NCBIfam" id="TIGR03696">
    <property type="entry name" value="Rhs_assc_core"/>
    <property type="match status" value="1"/>
</dbReference>
<dbReference type="Gene3D" id="2.170.16.10">
    <property type="entry name" value="Hedgehog/Intein (Hint) domain"/>
    <property type="match status" value="1"/>
</dbReference>
<name>A0A7W8Z8P7_9ACTN</name>
<dbReference type="PANTHER" id="PTHR32305">
    <property type="match status" value="1"/>
</dbReference>
<dbReference type="SUPFAM" id="SSF51294">
    <property type="entry name" value="Hedgehog/intein (Hint) domain"/>
    <property type="match status" value="1"/>
</dbReference>
<evidence type="ECO:0000256" key="2">
    <source>
        <dbReference type="SAM" id="MobiDB-lite"/>
    </source>
</evidence>
<feature type="domain" description="Hint" evidence="3">
    <location>
        <begin position="2294"/>
        <end position="2399"/>
    </location>
</feature>
<dbReference type="InterPro" id="IPR001791">
    <property type="entry name" value="Laminin_G"/>
</dbReference>
<dbReference type="Gene3D" id="2.60.120.200">
    <property type="match status" value="1"/>
</dbReference>
<reference evidence="5 6" key="1">
    <citation type="submission" date="2020-08" db="EMBL/GenBank/DDBJ databases">
        <title>Sequencing the genomes of 1000 actinobacteria strains.</title>
        <authorList>
            <person name="Klenk H.-P."/>
        </authorList>
    </citation>
    <scope>NUCLEOTIDE SEQUENCE [LARGE SCALE GENOMIC DNA]</scope>
    <source>
        <strain evidence="5 6">DSM 45790</strain>
    </source>
</reference>
<dbReference type="Gene3D" id="2.10.10.20">
    <property type="entry name" value="Carbohydrate-binding module superfamily 5/12"/>
    <property type="match status" value="1"/>
</dbReference>
<dbReference type="Pfam" id="PF07591">
    <property type="entry name" value="PT-HINT"/>
    <property type="match status" value="1"/>
</dbReference>
<feature type="compositionally biased region" description="Basic and acidic residues" evidence="2">
    <location>
        <begin position="2108"/>
        <end position="2127"/>
    </location>
</feature>
<dbReference type="CDD" id="cd00110">
    <property type="entry name" value="LamG"/>
    <property type="match status" value="1"/>
</dbReference>
<dbReference type="Pfam" id="PF25023">
    <property type="entry name" value="TEN_YD-shell"/>
    <property type="match status" value="2"/>
</dbReference>
<dbReference type="SMART" id="SM00495">
    <property type="entry name" value="ChtBD3"/>
    <property type="match status" value="1"/>
</dbReference>
<evidence type="ECO:0000256" key="1">
    <source>
        <dbReference type="ARBA" id="ARBA00022737"/>
    </source>
</evidence>
<keyword evidence="6" id="KW-1185">Reference proteome</keyword>
<dbReference type="InterPro" id="IPR050708">
    <property type="entry name" value="T6SS_VgrG/RHS"/>
</dbReference>
<dbReference type="GO" id="GO:0005975">
    <property type="term" value="P:carbohydrate metabolic process"/>
    <property type="evidence" value="ECO:0007669"/>
    <property type="project" value="InterPro"/>
</dbReference>
<dbReference type="InterPro" id="IPR003587">
    <property type="entry name" value="Hint_dom_N"/>
</dbReference>
<dbReference type="PANTHER" id="PTHR32305:SF15">
    <property type="entry name" value="PROTEIN RHSA-RELATED"/>
    <property type="match status" value="1"/>
</dbReference>
<dbReference type="InterPro" id="IPR006530">
    <property type="entry name" value="YD"/>
</dbReference>
<dbReference type="SUPFAM" id="SSF49899">
    <property type="entry name" value="Concanavalin A-like lectins/glucanases"/>
    <property type="match status" value="1"/>
</dbReference>
<gene>
    <name evidence="5" type="ORF">BJ981_005029</name>
</gene>
<dbReference type="GO" id="GO:0005576">
    <property type="term" value="C:extracellular region"/>
    <property type="evidence" value="ECO:0007669"/>
    <property type="project" value="InterPro"/>
</dbReference>
<feature type="region of interest" description="Disordered" evidence="2">
    <location>
        <begin position="2209"/>
        <end position="2249"/>
    </location>
</feature>
<keyword evidence="1" id="KW-0677">Repeat</keyword>
<feature type="region of interest" description="Disordered" evidence="2">
    <location>
        <begin position="2036"/>
        <end position="2174"/>
    </location>
</feature>
<evidence type="ECO:0000313" key="6">
    <source>
        <dbReference type="Proteomes" id="UP000588112"/>
    </source>
</evidence>
<evidence type="ECO:0000313" key="5">
    <source>
        <dbReference type="EMBL" id="MBB5629330.1"/>
    </source>
</evidence>